<accession>A0A0E0QI65</accession>
<feature type="transmembrane region" description="Helical" evidence="1">
    <location>
        <begin position="97"/>
        <end position="118"/>
    </location>
</feature>
<evidence type="ECO:0000256" key="1">
    <source>
        <dbReference type="SAM" id="Phobius"/>
    </source>
</evidence>
<evidence type="ECO:0000313" key="3">
    <source>
        <dbReference type="Proteomes" id="UP000008022"/>
    </source>
</evidence>
<dbReference type="Proteomes" id="UP000008022">
    <property type="component" value="Unassembled WGS sequence"/>
</dbReference>
<keyword evidence="1" id="KW-0812">Transmembrane</keyword>
<protein>
    <submittedName>
        <fullName evidence="2">Uncharacterized protein</fullName>
    </submittedName>
</protein>
<feature type="transmembrane region" description="Helical" evidence="1">
    <location>
        <begin position="67"/>
        <end position="85"/>
    </location>
</feature>
<dbReference type="EnsemblPlants" id="ORUFI08G14230.1">
    <property type="protein sequence ID" value="ORUFI08G14230.1"/>
    <property type="gene ID" value="ORUFI08G14230"/>
</dbReference>
<keyword evidence="1" id="KW-0472">Membrane</keyword>
<organism evidence="2 3">
    <name type="scientific">Oryza rufipogon</name>
    <name type="common">Brownbeard rice</name>
    <name type="synonym">Asian wild rice</name>
    <dbReference type="NCBI Taxonomy" id="4529"/>
    <lineage>
        <taxon>Eukaryota</taxon>
        <taxon>Viridiplantae</taxon>
        <taxon>Streptophyta</taxon>
        <taxon>Embryophyta</taxon>
        <taxon>Tracheophyta</taxon>
        <taxon>Spermatophyta</taxon>
        <taxon>Magnoliopsida</taxon>
        <taxon>Liliopsida</taxon>
        <taxon>Poales</taxon>
        <taxon>Poaceae</taxon>
        <taxon>BOP clade</taxon>
        <taxon>Oryzoideae</taxon>
        <taxon>Oryzeae</taxon>
        <taxon>Oryzinae</taxon>
        <taxon>Oryza</taxon>
    </lineage>
</organism>
<keyword evidence="3" id="KW-1185">Reference proteome</keyword>
<dbReference type="Gramene" id="ORUFI08G14230.1">
    <property type="protein sequence ID" value="ORUFI08G14230.1"/>
    <property type="gene ID" value="ORUFI08G14230"/>
</dbReference>
<reference evidence="3" key="1">
    <citation type="submission" date="2013-06" db="EMBL/GenBank/DDBJ databases">
        <authorList>
            <person name="Zhao Q."/>
        </authorList>
    </citation>
    <scope>NUCLEOTIDE SEQUENCE</scope>
    <source>
        <strain evidence="3">cv. W1943</strain>
    </source>
</reference>
<evidence type="ECO:0000313" key="2">
    <source>
        <dbReference type="EnsemblPlants" id="ORUFI08G14230.1"/>
    </source>
</evidence>
<dbReference type="AlphaFoldDB" id="A0A0E0QI65"/>
<name>A0A0E0QI65_ORYRU</name>
<keyword evidence="1" id="KW-1133">Transmembrane helix</keyword>
<reference evidence="2" key="2">
    <citation type="submission" date="2015-06" db="UniProtKB">
        <authorList>
            <consortium name="EnsemblPlants"/>
        </authorList>
    </citation>
    <scope>IDENTIFICATION</scope>
</reference>
<dbReference type="HOGENOM" id="CLU_2041889_0_0_1"/>
<proteinExistence type="predicted"/>
<sequence>MVCRTTDISSVTLPAVCRATFPLYLKVSWSTSCRSAKNCGRISQIYNMMRKISYIGRNGAQALLSPLLLQVAAISCLLRVMVKMLSFLRVTMNRQRLAVVLFAQFMLTDLDLSLRYVVFPV</sequence>